<proteinExistence type="predicted"/>
<dbReference type="Proteomes" id="UP000790377">
    <property type="component" value="Unassembled WGS sequence"/>
</dbReference>
<reference evidence="1" key="1">
    <citation type="journal article" date="2021" name="New Phytol.">
        <title>Evolutionary innovations through gain and loss of genes in the ectomycorrhizal Boletales.</title>
        <authorList>
            <person name="Wu G."/>
            <person name="Miyauchi S."/>
            <person name="Morin E."/>
            <person name="Kuo A."/>
            <person name="Drula E."/>
            <person name="Varga T."/>
            <person name="Kohler A."/>
            <person name="Feng B."/>
            <person name="Cao Y."/>
            <person name="Lipzen A."/>
            <person name="Daum C."/>
            <person name="Hundley H."/>
            <person name="Pangilinan J."/>
            <person name="Johnson J."/>
            <person name="Barry K."/>
            <person name="LaButti K."/>
            <person name="Ng V."/>
            <person name="Ahrendt S."/>
            <person name="Min B."/>
            <person name="Choi I.G."/>
            <person name="Park H."/>
            <person name="Plett J.M."/>
            <person name="Magnuson J."/>
            <person name="Spatafora J.W."/>
            <person name="Nagy L.G."/>
            <person name="Henrissat B."/>
            <person name="Grigoriev I.V."/>
            <person name="Yang Z.L."/>
            <person name="Xu J."/>
            <person name="Martin F.M."/>
        </authorList>
    </citation>
    <scope>NUCLEOTIDE SEQUENCE</scope>
    <source>
        <strain evidence="1">ATCC 28755</strain>
    </source>
</reference>
<name>A0ACB7ZZB5_9AGAM</name>
<organism evidence="1 2">
    <name type="scientific">Hygrophoropsis aurantiaca</name>
    <dbReference type="NCBI Taxonomy" id="72124"/>
    <lineage>
        <taxon>Eukaryota</taxon>
        <taxon>Fungi</taxon>
        <taxon>Dikarya</taxon>
        <taxon>Basidiomycota</taxon>
        <taxon>Agaricomycotina</taxon>
        <taxon>Agaricomycetes</taxon>
        <taxon>Agaricomycetidae</taxon>
        <taxon>Boletales</taxon>
        <taxon>Coniophorineae</taxon>
        <taxon>Hygrophoropsidaceae</taxon>
        <taxon>Hygrophoropsis</taxon>
    </lineage>
</organism>
<dbReference type="EMBL" id="MU268050">
    <property type="protein sequence ID" value="KAH7906224.1"/>
    <property type="molecule type" value="Genomic_DNA"/>
</dbReference>
<evidence type="ECO:0000313" key="2">
    <source>
        <dbReference type="Proteomes" id="UP000790377"/>
    </source>
</evidence>
<comment type="caution">
    <text evidence="1">The sequence shown here is derived from an EMBL/GenBank/DDBJ whole genome shotgun (WGS) entry which is preliminary data.</text>
</comment>
<gene>
    <name evidence="1" type="ORF">BJ138DRAFT_1117763</name>
</gene>
<sequence>MPAYLKNVLTSTAVKSSRCKFISPAVTRSCTLPTRHKSSSSSSKSPVPAHCGLSDHSAETDPVWDKEKYVIDLTHPAWDDESSHRFPVAEGITGRVMHFPGSRGDPFTLEFFHPDGTRMDAPGLLEVWDVFGAPTLVKPYFGDIPGYTTQLYAIFSER</sequence>
<keyword evidence="2" id="KW-1185">Reference proteome</keyword>
<accession>A0ACB7ZZB5</accession>
<protein>
    <submittedName>
        <fullName evidence="1">Uncharacterized protein</fullName>
    </submittedName>
</protein>
<evidence type="ECO:0000313" key="1">
    <source>
        <dbReference type="EMBL" id="KAH7906224.1"/>
    </source>
</evidence>